<dbReference type="EMBL" id="BEYU01000166">
    <property type="protein sequence ID" value="GBG33714.1"/>
    <property type="molecule type" value="Genomic_DNA"/>
</dbReference>
<gene>
    <name evidence="2" type="ORF">FCC1311_099372</name>
</gene>
<dbReference type="AlphaFoldDB" id="A0A2R5H078"/>
<proteinExistence type="predicted"/>
<dbReference type="Proteomes" id="UP000241890">
    <property type="component" value="Unassembled WGS sequence"/>
</dbReference>
<evidence type="ECO:0000313" key="3">
    <source>
        <dbReference type="Proteomes" id="UP000241890"/>
    </source>
</evidence>
<comment type="caution">
    <text evidence="2">The sequence shown here is derived from an EMBL/GenBank/DDBJ whole genome shotgun (WGS) entry which is preliminary data.</text>
</comment>
<accession>A0A2R5H078</accession>
<evidence type="ECO:0000256" key="1">
    <source>
        <dbReference type="SAM" id="MobiDB-lite"/>
    </source>
</evidence>
<reference evidence="2 3" key="1">
    <citation type="submission" date="2017-12" db="EMBL/GenBank/DDBJ databases">
        <title>Sequencing, de novo assembly and annotation of complete genome of a new Thraustochytrid species, strain FCC1311.</title>
        <authorList>
            <person name="Sedici K."/>
            <person name="Godart F."/>
            <person name="Aiese Cigliano R."/>
            <person name="Sanseverino W."/>
            <person name="Barakat M."/>
            <person name="Ortet P."/>
            <person name="Marechal E."/>
            <person name="Cagnac O."/>
            <person name="Amato A."/>
        </authorList>
    </citation>
    <scope>NUCLEOTIDE SEQUENCE [LARGE SCALE GENOMIC DNA]</scope>
</reference>
<name>A0A2R5H078_9STRA</name>
<evidence type="ECO:0000313" key="2">
    <source>
        <dbReference type="EMBL" id="GBG33714.1"/>
    </source>
</evidence>
<dbReference type="InParanoid" id="A0A2R5H078"/>
<organism evidence="2 3">
    <name type="scientific">Hondaea fermentalgiana</name>
    <dbReference type="NCBI Taxonomy" id="2315210"/>
    <lineage>
        <taxon>Eukaryota</taxon>
        <taxon>Sar</taxon>
        <taxon>Stramenopiles</taxon>
        <taxon>Bigyra</taxon>
        <taxon>Labyrinthulomycetes</taxon>
        <taxon>Thraustochytrida</taxon>
        <taxon>Thraustochytriidae</taxon>
        <taxon>Hondaea</taxon>
    </lineage>
</organism>
<feature type="region of interest" description="Disordered" evidence="1">
    <location>
        <begin position="62"/>
        <end position="89"/>
    </location>
</feature>
<sequence>MKGLLHCGLGGFAKVLLIAIVLVAVFSSFAREIKDAALPRRENKVSTVWILRESLNDRFEGMRASESKSSRSGDTTFMRNPATVKPTTKPSTHVKFSTVNSSSVFYRNIGDFIERKMSETFIGHKISNRTDALEDPLNILVLMFEVMAGFEDPLDAIVEFANWIFQIAQAWDDNLAVTDEARHALDRWLPSKLDGILTFANRDAWPVVKYNAELGKFFFFSEPKAKRDPAPMSGFAEVTEIVNPNKSIRSSNLTFVEDMFASFVRTHDISGPEAEDLLRLAKKRNLSLESWQHLLVVTLGVTDGQAPLAKFAQSWRRVKASDVQAFKAQSIEDQLETLVSLFEILDQLALACEELPYFHILFRVALYLFLISTY</sequence>
<protein>
    <submittedName>
        <fullName evidence="2">Uncharacterized protein</fullName>
    </submittedName>
</protein>
<keyword evidence="3" id="KW-1185">Reference proteome</keyword>
<feature type="compositionally biased region" description="Basic and acidic residues" evidence="1">
    <location>
        <begin position="62"/>
        <end position="71"/>
    </location>
</feature>